<sequence>MPDVVLMQPCFLGKVLTTLSAGEGARRCAGLVCLAMPPQRSGLPKGLATVRTGESGLGGGGGSQLGGPDCWTVAALMGDKGLGGGEGAGAGEADEFDPLQLLGHEVLWVLPLHVTLLELGIGKSDEAAGALQGPLVAVVTTWIWGTSLLGRILLLRGHFGVWDLQRILLLHDDWDPRFSPPPFGKHLSPTSRNPCSTQRPLFPTRALSRCVPLPPKLREAQGSAFLQTPEGCLSLCLSVTRHSAATRREAG</sequence>
<accession>A0A481CV12</accession>
<name>A0A481CV12_PIG</name>
<protein>
    <submittedName>
        <fullName evidence="1">Zinc finger protein 576 isoform X3</fullName>
    </submittedName>
</protein>
<evidence type="ECO:0000313" key="1">
    <source>
        <dbReference type="EMBL" id="HDC73157.1"/>
    </source>
</evidence>
<dbReference type="AlphaFoldDB" id="A0A481CV12"/>
<proteinExistence type="predicted"/>
<organism evidence="1">
    <name type="scientific">Sus scrofa</name>
    <name type="common">Pig</name>
    <dbReference type="NCBI Taxonomy" id="9823"/>
    <lineage>
        <taxon>Eukaryota</taxon>
        <taxon>Metazoa</taxon>
        <taxon>Chordata</taxon>
        <taxon>Craniata</taxon>
        <taxon>Vertebrata</taxon>
        <taxon>Euteleostomi</taxon>
        <taxon>Mammalia</taxon>
        <taxon>Eutheria</taxon>
        <taxon>Laurasiatheria</taxon>
        <taxon>Artiodactyla</taxon>
        <taxon>Suina</taxon>
        <taxon>Suidae</taxon>
        <taxon>Sus</taxon>
    </lineage>
</organism>
<dbReference type="EMBL" id="DQIR01317683">
    <property type="protein sequence ID" value="HDC73157.1"/>
    <property type="molecule type" value="Transcribed_RNA"/>
</dbReference>
<reference evidence="1" key="1">
    <citation type="journal article" date="2019" name="PeerJ">
        <title>Genes of the pig, Sus scrofa, reconstructed with EvidentialGene.</title>
        <authorList>
            <person name="Gilbert D.G."/>
        </authorList>
    </citation>
    <scope>NUCLEOTIDE SEQUENCE</scope>
</reference>
<dbReference type="EMBL" id="DQIR01084143">
    <property type="protein sequence ID" value="HDA39619.1"/>
    <property type="molecule type" value="Transcribed_RNA"/>
</dbReference>